<sequence length="935" mass="104147">MIRLTCAFVLLCLTASAQWPQDQSDIKPDPKATFGVLENGLRYVILPNPEPPGRASIRLYMDVGSLMEENDQQGMAHYLEHMAFNGSRHFPGGEMVEYFQRLGMGFGADTNAHTSFKETVYMLELPKIESSMLGEGMQLFRDYLDGMALGEKEINKERGIILSEKLSRDSIEYRTMLAGYKFALPDSLLPERLPIGQEETIKTMQRPRFAEFYKKWYSPKRAVVVAVGDFKDVGAVKEQIEKNFADAKANGPEVADPDLGKISTGRGLIAKLHTEPEAQAVDISVEMLRPAKNKPDSIASRREKMVRDLADSIINERLSKLAKAEGAPFISGESYSYEYLKFVEVIGIMAQCAPDQWKDALTLLETEIRRAVQHGFTDAEFEEAKAKLLKTAELRAAQADSRKSRDLASGLVSVIAADKVITHPSDDLARIKTVLASLTKEECHTALADTWKGDDVQIFVGGNLKLEGNAEEQIKAVYQASQANPVAAPKQEEAVSFAYTDFGTPGKIIFQKVEQDVEVTLATFENNVRANIKSTPFEKGTVRVTLNFGGGKLSTPTGKPGIIPFAQSTFIMGGLKAHNVDDIRRIFASKTVSSDFSVGDEAFMLSGRTTPQDLEAQLQLLTAYMTAPGYREEAARQFQKNLEPMYVQLKHTAEGIMADKVVAFIHSDDYRFGFPPITEMQKRNLAELEAWMTKPLTEDFLEVSIVGDVESGAALDAIAKTLGTLPKRAAEKPSYEKARVMPFPQGPVVKDMPFDTEIPKAIAAMYWPTGDMLDIQRTRRLSLLGSVLDDRLRIKVREELGETYSPACYHVASDTFTGYGYMTAMIECKPEQAASITELVIKIAAELASGPITDDEFERAQKPLMTQLEQMRRDNRYWAQNVVRNCQEHPERLDWAKNLLSDFQGISKEEIQALAKEFLEANRAVAVKILPQVKK</sequence>
<name>A0A1T4YGJ3_9BACT</name>
<dbReference type="Pfam" id="PF05193">
    <property type="entry name" value="Peptidase_M16_C"/>
    <property type="match status" value="2"/>
</dbReference>
<dbReference type="Gene3D" id="3.30.830.10">
    <property type="entry name" value="Metalloenzyme, LuxS/M16 peptidase-like"/>
    <property type="match status" value="4"/>
</dbReference>
<keyword evidence="13" id="KW-1185">Reference proteome</keyword>
<dbReference type="InterPro" id="IPR050626">
    <property type="entry name" value="Peptidase_M16"/>
</dbReference>
<evidence type="ECO:0000256" key="8">
    <source>
        <dbReference type="RuleBase" id="RU004447"/>
    </source>
</evidence>
<dbReference type="GO" id="GO:0006508">
    <property type="term" value="P:proteolysis"/>
    <property type="evidence" value="ECO:0007669"/>
    <property type="project" value="UniProtKB-KW"/>
</dbReference>
<accession>A0A1T4YGJ3</accession>
<feature type="domain" description="Peptidase M16 C-terminal" evidence="11">
    <location>
        <begin position="205"/>
        <end position="388"/>
    </location>
</feature>
<dbReference type="OrthoDB" id="9811314at2"/>
<dbReference type="STRING" id="48467.SAMN02745166_03126"/>
<dbReference type="PANTHER" id="PTHR43690">
    <property type="entry name" value="NARDILYSIN"/>
    <property type="match status" value="1"/>
</dbReference>
<dbReference type="InterPro" id="IPR011765">
    <property type="entry name" value="Pept_M16_N"/>
</dbReference>
<evidence type="ECO:0000256" key="5">
    <source>
        <dbReference type="ARBA" id="ARBA00022801"/>
    </source>
</evidence>
<organism evidence="12 13">
    <name type="scientific">Prosthecobacter debontii</name>
    <dbReference type="NCBI Taxonomy" id="48467"/>
    <lineage>
        <taxon>Bacteria</taxon>
        <taxon>Pseudomonadati</taxon>
        <taxon>Verrucomicrobiota</taxon>
        <taxon>Verrucomicrobiia</taxon>
        <taxon>Verrucomicrobiales</taxon>
        <taxon>Verrucomicrobiaceae</taxon>
        <taxon>Prosthecobacter</taxon>
    </lineage>
</organism>
<keyword evidence="3 12" id="KW-0645">Protease</keyword>
<proteinExistence type="inferred from homology"/>
<dbReference type="Pfam" id="PF00675">
    <property type="entry name" value="Peptidase_M16"/>
    <property type="match status" value="1"/>
</dbReference>
<evidence type="ECO:0000256" key="1">
    <source>
        <dbReference type="ARBA" id="ARBA00001947"/>
    </source>
</evidence>
<evidence type="ECO:0000256" key="6">
    <source>
        <dbReference type="ARBA" id="ARBA00022833"/>
    </source>
</evidence>
<dbReference type="GO" id="GO:0004222">
    <property type="term" value="F:metalloendopeptidase activity"/>
    <property type="evidence" value="ECO:0007669"/>
    <property type="project" value="InterPro"/>
</dbReference>
<evidence type="ECO:0000256" key="2">
    <source>
        <dbReference type="ARBA" id="ARBA00007261"/>
    </source>
</evidence>
<dbReference type="InterPro" id="IPR007863">
    <property type="entry name" value="Peptidase_M16_C"/>
</dbReference>
<evidence type="ECO:0000313" key="13">
    <source>
        <dbReference type="Proteomes" id="UP000190774"/>
    </source>
</evidence>
<evidence type="ECO:0000256" key="9">
    <source>
        <dbReference type="SAM" id="SignalP"/>
    </source>
</evidence>
<dbReference type="EMBL" id="FUYE01000010">
    <property type="protein sequence ID" value="SKB00355.1"/>
    <property type="molecule type" value="Genomic_DNA"/>
</dbReference>
<evidence type="ECO:0000313" key="12">
    <source>
        <dbReference type="EMBL" id="SKB00355.1"/>
    </source>
</evidence>
<gene>
    <name evidence="12" type="ORF">SAMN02745166_03126</name>
</gene>
<dbReference type="AlphaFoldDB" id="A0A1T4YGJ3"/>
<dbReference type="RefSeq" id="WP_078814320.1">
    <property type="nucleotide sequence ID" value="NZ_FUYE01000010.1"/>
</dbReference>
<evidence type="ECO:0000259" key="10">
    <source>
        <dbReference type="Pfam" id="PF00675"/>
    </source>
</evidence>
<evidence type="ECO:0000256" key="4">
    <source>
        <dbReference type="ARBA" id="ARBA00022723"/>
    </source>
</evidence>
<evidence type="ECO:0000256" key="3">
    <source>
        <dbReference type="ARBA" id="ARBA00022670"/>
    </source>
</evidence>
<feature type="chain" id="PRO_5012482118" evidence="9">
    <location>
        <begin position="18"/>
        <end position="935"/>
    </location>
</feature>
<keyword evidence="6" id="KW-0862">Zinc</keyword>
<comment type="similarity">
    <text evidence="2 8">Belongs to the peptidase M16 family.</text>
</comment>
<evidence type="ECO:0000256" key="7">
    <source>
        <dbReference type="ARBA" id="ARBA00023049"/>
    </source>
</evidence>
<dbReference type="SUPFAM" id="SSF63411">
    <property type="entry name" value="LuxS/MPP-like metallohydrolase"/>
    <property type="match status" value="4"/>
</dbReference>
<dbReference type="GO" id="GO:0046872">
    <property type="term" value="F:metal ion binding"/>
    <property type="evidence" value="ECO:0007669"/>
    <property type="project" value="UniProtKB-KW"/>
</dbReference>
<keyword evidence="4" id="KW-0479">Metal-binding</keyword>
<protein>
    <submittedName>
        <fullName evidence="12">Zinc protease</fullName>
    </submittedName>
</protein>
<reference evidence="13" key="1">
    <citation type="submission" date="2017-02" db="EMBL/GenBank/DDBJ databases">
        <authorList>
            <person name="Varghese N."/>
            <person name="Submissions S."/>
        </authorList>
    </citation>
    <scope>NUCLEOTIDE SEQUENCE [LARGE SCALE GENOMIC DNA]</scope>
    <source>
        <strain evidence="13">ATCC 700200</strain>
    </source>
</reference>
<comment type="cofactor">
    <cofactor evidence="1">
        <name>Zn(2+)</name>
        <dbReference type="ChEBI" id="CHEBI:29105"/>
    </cofactor>
</comment>
<keyword evidence="9" id="KW-0732">Signal</keyword>
<keyword evidence="7" id="KW-0482">Metalloprotease</keyword>
<dbReference type="PANTHER" id="PTHR43690:SF17">
    <property type="entry name" value="PROTEIN YHJJ"/>
    <property type="match status" value="1"/>
</dbReference>
<dbReference type="InterPro" id="IPR011249">
    <property type="entry name" value="Metalloenz_LuxS/M16"/>
</dbReference>
<feature type="domain" description="Peptidase M16 N-terminal" evidence="10">
    <location>
        <begin position="44"/>
        <end position="164"/>
    </location>
</feature>
<dbReference type="InterPro" id="IPR001431">
    <property type="entry name" value="Pept_M16_Zn_BS"/>
</dbReference>
<evidence type="ECO:0000259" key="11">
    <source>
        <dbReference type="Pfam" id="PF05193"/>
    </source>
</evidence>
<feature type="domain" description="Peptidase M16 C-terminal" evidence="11">
    <location>
        <begin position="685"/>
        <end position="863"/>
    </location>
</feature>
<feature type="signal peptide" evidence="9">
    <location>
        <begin position="1"/>
        <end position="17"/>
    </location>
</feature>
<dbReference type="Proteomes" id="UP000190774">
    <property type="component" value="Unassembled WGS sequence"/>
</dbReference>
<keyword evidence="5" id="KW-0378">Hydrolase</keyword>
<dbReference type="PROSITE" id="PS00143">
    <property type="entry name" value="INSULINASE"/>
    <property type="match status" value="1"/>
</dbReference>